<accession>A0A9R1W3R3</accession>
<comment type="caution">
    <text evidence="1">The sequence shown here is derived from an EMBL/GenBank/DDBJ whole genome shotgun (WGS) entry which is preliminary data.</text>
</comment>
<gene>
    <name evidence="1" type="ORF">LSAT_V11C300105160</name>
</gene>
<dbReference type="EMBL" id="NBSK02000003">
    <property type="protein sequence ID" value="KAJ0217865.1"/>
    <property type="molecule type" value="Genomic_DNA"/>
</dbReference>
<protein>
    <submittedName>
        <fullName evidence="1">Uncharacterized protein</fullName>
    </submittedName>
</protein>
<dbReference type="Proteomes" id="UP000235145">
    <property type="component" value="Unassembled WGS sequence"/>
</dbReference>
<organism evidence="1 2">
    <name type="scientific">Lactuca sativa</name>
    <name type="common">Garden lettuce</name>
    <dbReference type="NCBI Taxonomy" id="4236"/>
    <lineage>
        <taxon>Eukaryota</taxon>
        <taxon>Viridiplantae</taxon>
        <taxon>Streptophyta</taxon>
        <taxon>Embryophyta</taxon>
        <taxon>Tracheophyta</taxon>
        <taxon>Spermatophyta</taxon>
        <taxon>Magnoliopsida</taxon>
        <taxon>eudicotyledons</taxon>
        <taxon>Gunneridae</taxon>
        <taxon>Pentapetalae</taxon>
        <taxon>asterids</taxon>
        <taxon>campanulids</taxon>
        <taxon>Asterales</taxon>
        <taxon>Asteraceae</taxon>
        <taxon>Cichorioideae</taxon>
        <taxon>Cichorieae</taxon>
        <taxon>Lactucinae</taxon>
        <taxon>Lactuca</taxon>
    </lineage>
</organism>
<sequence>MRHKILNLSRVVKNNGPALAKAIATKIVEGDYMKQDYVLELQATNVDTTIKIDVYIEHNPSNLTRKFKRIYIGLGPLKNVLRLTPWIFSLD</sequence>
<dbReference type="AlphaFoldDB" id="A0A9R1W3R3"/>
<proteinExistence type="predicted"/>
<keyword evidence="2" id="KW-1185">Reference proteome</keyword>
<name>A0A9R1W3R3_LACSA</name>
<evidence type="ECO:0000313" key="2">
    <source>
        <dbReference type="Proteomes" id="UP000235145"/>
    </source>
</evidence>
<evidence type="ECO:0000313" key="1">
    <source>
        <dbReference type="EMBL" id="KAJ0217865.1"/>
    </source>
</evidence>
<reference evidence="1 2" key="1">
    <citation type="journal article" date="2017" name="Nat. Commun.">
        <title>Genome assembly with in vitro proximity ligation data and whole-genome triplication in lettuce.</title>
        <authorList>
            <person name="Reyes-Chin-Wo S."/>
            <person name="Wang Z."/>
            <person name="Yang X."/>
            <person name="Kozik A."/>
            <person name="Arikit S."/>
            <person name="Song C."/>
            <person name="Xia L."/>
            <person name="Froenicke L."/>
            <person name="Lavelle D.O."/>
            <person name="Truco M.J."/>
            <person name="Xia R."/>
            <person name="Zhu S."/>
            <person name="Xu C."/>
            <person name="Xu H."/>
            <person name="Xu X."/>
            <person name="Cox K."/>
            <person name="Korf I."/>
            <person name="Meyers B.C."/>
            <person name="Michelmore R.W."/>
        </authorList>
    </citation>
    <scope>NUCLEOTIDE SEQUENCE [LARGE SCALE GENOMIC DNA]</scope>
    <source>
        <strain evidence="2">cv. Salinas</strain>
        <tissue evidence="1">Seedlings</tissue>
    </source>
</reference>